<evidence type="ECO:0000313" key="1">
    <source>
        <dbReference type="EMBL" id="KZT60529.1"/>
    </source>
</evidence>
<dbReference type="InParanoid" id="A0A165IG66"/>
<proteinExistence type="predicted"/>
<dbReference type="Proteomes" id="UP000076842">
    <property type="component" value="Unassembled WGS sequence"/>
</dbReference>
<keyword evidence="2" id="KW-1185">Reference proteome</keyword>
<gene>
    <name evidence="1" type="ORF">CALCODRAFT_492311</name>
</gene>
<name>A0A165IG66_9BASI</name>
<sequence>MSRVRLDGGFTLWTLSPLPSVPEHLPHPKCPRQIIRKPTLTGPLSNFTCATYEAQPSVAARLSRLQNNHCAADGRERAALAL</sequence>
<protein>
    <submittedName>
        <fullName evidence="1">Uncharacterized protein</fullName>
    </submittedName>
</protein>
<evidence type="ECO:0000313" key="2">
    <source>
        <dbReference type="Proteomes" id="UP000076842"/>
    </source>
</evidence>
<dbReference type="AlphaFoldDB" id="A0A165IG66"/>
<reference evidence="1 2" key="1">
    <citation type="journal article" date="2016" name="Mol. Biol. Evol.">
        <title>Comparative Genomics of Early-Diverging Mushroom-Forming Fungi Provides Insights into the Origins of Lignocellulose Decay Capabilities.</title>
        <authorList>
            <person name="Nagy L.G."/>
            <person name="Riley R."/>
            <person name="Tritt A."/>
            <person name="Adam C."/>
            <person name="Daum C."/>
            <person name="Floudas D."/>
            <person name="Sun H."/>
            <person name="Yadav J.S."/>
            <person name="Pangilinan J."/>
            <person name="Larsson K.H."/>
            <person name="Matsuura K."/>
            <person name="Barry K."/>
            <person name="Labutti K."/>
            <person name="Kuo R."/>
            <person name="Ohm R.A."/>
            <person name="Bhattacharya S.S."/>
            <person name="Shirouzu T."/>
            <person name="Yoshinaga Y."/>
            <person name="Martin F.M."/>
            <person name="Grigoriev I.V."/>
            <person name="Hibbett D.S."/>
        </authorList>
    </citation>
    <scope>NUCLEOTIDE SEQUENCE [LARGE SCALE GENOMIC DNA]</scope>
    <source>
        <strain evidence="1 2">HHB12733</strain>
    </source>
</reference>
<accession>A0A165IG66</accession>
<organism evidence="1 2">
    <name type="scientific">Calocera cornea HHB12733</name>
    <dbReference type="NCBI Taxonomy" id="1353952"/>
    <lineage>
        <taxon>Eukaryota</taxon>
        <taxon>Fungi</taxon>
        <taxon>Dikarya</taxon>
        <taxon>Basidiomycota</taxon>
        <taxon>Agaricomycotina</taxon>
        <taxon>Dacrymycetes</taxon>
        <taxon>Dacrymycetales</taxon>
        <taxon>Dacrymycetaceae</taxon>
        <taxon>Calocera</taxon>
    </lineage>
</organism>
<dbReference type="EMBL" id="KV423930">
    <property type="protein sequence ID" value="KZT60529.1"/>
    <property type="molecule type" value="Genomic_DNA"/>
</dbReference>